<reference evidence="10" key="1">
    <citation type="submission" date="2016-04" db="EMBL/GenBank/DDBJ databases">
        <authorList>
            <consortium name="Pathogen Informatics"/>
        </authorList>
    </citation>
    <scope>NUCLEOTIDE SEQUENCE [LARGE SCALE GENOMIC DNA]</scope>
    <source>
        <strain evidence="10">H044680328</strain>
    </source>
</reference>
<keyword evidence="11" id="KW-1185">Reference proteome</keyword>
<dbReference type="NCBIfam" id="NF000707">
    <property type="entry name" value="PRK00038.1"/>
    <property type="match status" value="1"/>
</dbReference>
<dbReference type="GO" id="GO:0000049">
    <property type="term" value="F:tRNA binding"/>
    <property type="evidence" value="ECO:0007669"/>
    <property type="project" value="UniProtKB-UniRule"/>
</dbReference>
<dbReference type="AlphaFoldDB" id="A0A157SD20"/>
<dbReference type="PANTHER" id="PTHR33992">
    <property type="entry name" value="RIBONUCLEASE P PROTEIN COMPONENT"/>
    <property type="match status" value="1"/>
</dbReference>
<dbReference type="HAMAP" id="MF_00227">
    <property type="entry name" value="RNase_P"/>
    <property type="match status" value="1"/>
</dbReference>
<dbReference type="eggNOG" id="COG0594">
    <property type="taxonomic scope" value="Bacteria"/>
</dbReference>
<protein>
    <recommendedName>
        <fullName evidence="7 8">Ribonuclease P protein component</fullName>
        <shortName evidence="7">RNase P protein</shortName>
        <shortName evidence="7">RNaseP protein</shortName>
        <ecNumber evidence="7 8">3.1.26.5</ecNumber>
    </recommendedName>
    <alternativeName>
        <fullName evidence="7">Protein C5</fullName>
    </alternativeName>
</protein>
<evidence type="ECO:0000256" key="2">
    <source>
        <dbReference type="ARBA" id="ARBA00022694"/>
    </source>
</evidence>
<evidence type="ECO:0000256" key="8">
    <source>
        <dbReference type="NCBIfam" id="TIGR00188"/>
    </source>
</evidence>
<dbReference type="PANTHER" id="PTHR33992:SF1">
    <property type="entry name" value="RIBONUCLEASE P PROTEIN COMPONENT"/>
    <property type="match status" value="1"/>
</dbReference>
<keyword evidence="6 7" id="KW-0694">RNA-binding</keyword>
<sequence length="153" mass="16434">MPGTPAASGAGILPLPERAGSRQMEGPPPLSAMTRARFPAQARLHRPSEFAAALKGRRLARGAMFVVSAAAPADEADPTARLGLVIAKRFAPLATTRNAIKRVLREAFRHQRQGLPARDYVVRLHSRVTPATLTALKRAVRSEADALFGRIAK</sequence>
<dbReference type="STRING" id="123899.SAMEA3906487_01197"/>
<evidence type="ECO:0000256" key="9">
    <source>
        <dbReference type="SAM" id="MobiDB-lite"/>
    </source>
</evidence>
<keyword evidence="4 7" id="KW-0255">Endonuclease</keyword>
<name>A0A157SD20_9BORD</name>
<feature type="region of interest" description="Disordered" evidence="9">
    <location>
        <begin position="1"/>
        <end position="32"/>
    </location>
</feature>
<evidence type="ECO:0000256" key="7">
    <source>
        <dbReference type="HAMAP-Rule" id="MF_00227"/>
    </source>
</evidence>
<dbReference type="Gene3D" id="3.30.230.10">
    <property type="match status" value="1"/>
</dbReference>
<dbReference type="PROSITE" id="PS00648">
    <property type="entry name" value="RIBONUCLEASE_P"/>
    <property type="match status" value="1"/>
</dbReference>
<proteinExistence type="inferred from homology"/>
<comment type="similarity">
    <text evidence="7">Belongs to the RnpA family.</text>
</comment>
<organism evidence="10 11">
    <name type="scientific">Bordetella trematum</name>
    <dbReference type="NCBI Taxonomy" id="123899"/>
    <lineage>
        <taxon>Bacteria</taxon>
        <taxon>Pseudomonadati</taxon>
        <taxon>Pseudomonadota</taxon>
        <taxon>Betaproteobacteria</taxon>
        <taxon>Burkholderiales</taxon>
        <taxon>Alcaligenaceae</taxon>
        <taxon>Bordetella</taxon>
    </lineage>
</organism>
<dbReference type="GO" id="GO:0030677">
    <property type="term" value="C:ribonuclease P complex"/>
    <property type="evidence" value="ECO:0007669"/>
    <property type="project" value="TreeGrafter"/>
</dbReference>
<evidence type="ECO:0000256" key="3">
    <source>
        <dbReference type="ARBA" id="ARBA00022722"/>
    </source>
</evidence>
<evidence type="ECO:0000313" key="11">
    <source>
        <dbReference type="Proteomes" id="UP000076825"/>
    </source>
</evidence>
<dbReference type="GO" id="GO:0004526">
    <property type="term" value="F:ribonuclease P activity"/>
    <property type="evidence" value="ECO:0007669"/>
    <property type="project" value="UniProtKB-UniRule"/>
</dbReference>
<evidence type="ECO:0000256" key="4">
    <source>
        <dbReference type="ARBA" id="ARBA00022759"/>
    </source>
</evidence>
<dbReference type="Proteomes" id="UP000076825">
    <property type="component" value="Chromosome 1"/>
</dbReference>
<comment type="function">
    <text evidence="1 7">RNaseP catalyzes the removal of the 5'-leader sequence from pre-tRNA to produce the mature 5'-terminus. It can also cleave other RNA substrates such as 4.5S RNA. The protein component plays an auxiliary but essential role in vivo by binding to the 5'-leader sequence and broadening the substrate specificity of the ribozyme.</text>
</comment>
<dbReference type="InterPro" id="IPR020568">
    <property type="entry name" value="Ribosomal_Su5_D2-typ_SF"/>
</dbReference>
<evidence type="ECO:0000256" key="1">
    <source>
        <dbReference type="ARBA" id="ARBA00002663"/>
    </source>
</evidence>
<evidence type="ECO:0000256" key="6">
    <source>
        <dbReference type="ARBA" id="ARBA00022884"/>
    </source>
</evidence>
<dbReference type="GO" id="GO:0001682">
    <property type="term" value="P:tRNA 5'-leader removal"/>
    <property type="evidence" value="ECO:0007669"/>
    <property type="project" value="UniProtKB-UniRule"/>
</dbReference>
<dbReference type="GO" id="GO:0042781">
    <property type="term" value="F:3'-tRNA processing endoribonuclease activity"/>
    <property type="evidence" value="ECO:0007669"/>
    <property type="project" value="TreeGrafter"/>
</dbReference>
<dbReference type="EC" id="3.1.26.5" evidence="7 8"/>
<comment type="catalytic activity">
    <reaction evidence="7">
        <text>Endonucleolytic cleavage of RNA, removing 5'-extranucleotides from tRNA precursor.</text>
        <dbReference type="EC" id="3.1.26.5"/>
    </reaction>
</comment>
<comment type="subunit">
    <text evidence="7">Consists of a catalytic RNA component (M1 or rnpB) and a protein subunit.</text>
</comment>
<dbReference type="PATRIC" id="fig|123899.6.peg.1173"/>
<accession>A0A157SD20</accession>
<evidence type="ECO:0000256" key="5">
    <source>
        <dbReference type="ARBA" id="ARBA00022801"/>
    </source>
</evidence>
<gene>
    <name evidence="7 10" type="primary">rnpA</name>
    <name evidence="10" type="ORF">SAMEA3906487_01197</name>
</gene>
<evidence type="ECO:0000313" key="10">
    <source>
        <dbReference type="EMBL" id="SAI68330.1"/>
    </source>
</evidence>
<dbReference type="InterPro" id="IPR014721">
    <property type="entry name" value="Ribsml_uS5_D2-typ_fold_subgr"/>
</dbReference>
<dbReference type="EMBL" id="LT546645">
    <property type="protein sequence ID" value="SAI68330.1"/>
    <property type="molecule type" value="Genomic_DNA"/>
</dbReference>
<dbReference type="SUPFAM" id="SSF54211">
    <property type="entry name" value="Ribosomal protein S5 domain 2-like"/>
    <property type="match status" value="1"/>
</dbReference>
<dbReference type="KEGG" id="btrm:SAMEA390648701197"/>
<dbReference type="Pfam" id="PF00825">
    <property type="entry name" value="Ribonuclease_P"/>
    <property type="match status" value="1"/>
</dbReference>
<dbReference type="InterPro" id="IPR020539">
    <property type="entry name" value="RNase_P_CS"/>
</dbReference>
<dbReference type="NCBIfam" id="TIGR00188">
    <property type="entry name" value="rnpA"/>
    <property type="match status" value="1"/>
</dbReference>
<keyword evidence="3 7" id="KW-0540">Nuclease</keyword>
<keyword evidence="2 7" id="KW-0819">tRNA processing</keyword>
<keyword evidence="5 7" id="KW-0378">Hydrolase</keyword>
<dbReference type="InterPro" id="IPR000100">
    <property type="entry name" value="RNase_P"/>
</dbReference>